<dbReference type="OrthoDB" id="9811073at2"/>
<dbReference type="AlphaFoldDB" id="A0A2U8FBV1"/>
<protein>
    <submittedName>
        <fullName evidence="1">DNA polymerase III subunit delta</fullName>
    </submittedName>
</protein>
<organism evidence="1 2">
    <name type="scientific">Helicobacter apodemus</name>
    <dbReference type="NCBI Taxonomy" id="135569"/>
    <lineage>
        <taxon>Bacteria</taxon>
        <taxon>Pseudomonadati</taxon>
        <taxon>Campylobacterota</taxon>
        <taxon>Epsilonproteobacteria</taxon>
        <taxon>Campylobacterales</taxon>
        <taxon>Helicobacteraceae</taxon>
        <taxon>Helicobacter</taxon>
    </lineage>
</organism>
<gene>
    <name evidence="1" type="ORF">CDV25_01970</name>
</gene>
<dbReference type="InterPro" id="IPR027417">
    <property type="entry name" value="P-loop_NTPase"/>
</dbReference>
<dbReference type="NCBIfam" id="NF006296">
    <property type="entry name" value="PRK08485.1"/>
    <property type="match status" value="1"/>
</dbReference>
<dbReference type="Pfam" id="PF13177">
    <property type="entry name" value="DNA_pol3_delta2"/>
    <property type="match status" value="1"/>
</dbReference>
<dbReference type="RefSeq" id="WP_108910549.1">
    <property type="nucleotide sequence ID" value="NZ_CP021886.1"/>
</dbReference>
<dbReference type="SUPFAM" id="SSF52540">
    <property type="entry name" value="P-loop containing nucleoside triphosphate hydrolases"/>
    <property type="match status" value="1"/>
</dbReference>
<dbReference type="EMBL" id="CP021886">
    <property type="protein sequence ID" value="AWI33663.1"/>
    <property type="molecule type" value="Genomic_DNA"/>
</dbReference>
<evidence type="ECO:0000313" key="1">
    <source>
        <dbReference type="EMBL" id="AWI33663.1"/>
    </source>
</evidence>
<proteinExistence type="predicted"/>
<evidence type="ECO:0000313" key="2">
    <source>
        <dbReference type="Proteomes" id="UP000244890"/>
    </source>
</evidence>
<sequence length="208" mass="24369">MQYPFSHILLTKNPIEEANIYYENNNPQFFRLFCAEDLNIEIARAIIDESYIASNGIKTLLIAANSFNIPAQNALLKVLEEPPSQIIFILFTKMKSLLLPTIRSRIPIMNKIQKTPLPPFPLEIQTLNLQKVYDFLKERQKEFGSSERKSEIEALYMDCIKSGLFFNEQEHRVFEEALVWDSQKEKHHNILLVLLLMILKVKQRNFKL</sequence>
<accession>A0A2U8FBV1</accession>
<dbReference type="Proteomes" id="UP000244890">
    <property type="component" value="Chromosome"/>
</dbReference>
<dbReference type="Gene3D" id="3.40.50.300">
    <property type="entry name" value="P-loop containing nucleotide triphosphate hydrolases"/>
    <property type="match status" value="1"/>
</dbReference>
<dbReference type="KEGG" id="had:CDV25_01970"/>
<reference evidence="1 2" key="1">
    <citation type="submission" date="2017-06" db="EMBL/GenBank/DDBJ databases">
        <title>Complete genome of Helicobacter apodemus.</title>
        <authorList>
            <person name="Cho S."/>
        </authorList>
    </citation>
    <scope>NUCLEOTIDE SEQUENCE [LARGE SCALE GENOMIC DNA]</scope>
    <source>
        <strain evidence="2">SNUVETPUB-15-01</strain>
    </source>
</reference>
<name>A0A2U8FBV1_9HELI</name>